<comment type="caution">
    <text evidence="3">The sequence shown here is derived from an EMBL/GenBank/DDBJ whole genome shotgun (WGS) entry which is preliminary data.</text>
</comment>
<keyword evidence="1" id="KW-0732">Signal</keyword>
<protein>
    <recommendedName>
        <fullName evidence="2">Outer membrane protein beta-barrel domain-containing protein</fullName>
    </recommendedName>
</protein>
<proteinExistence type="predicted"/>
<feature type="signal peptide" evidence="1">
    <location>
        <begin position="1"/>
        <end position="18"/>
    </location>
</feature>
<reference evidence="3 4" key="1">
    <citation type="submission" date="2020-08" db="EMBL/GenBank/DDBJ databases">
        <title>Genomic Encyclopedia of Type Strains, Phase IV (KMG-IV): sequencing the most valuable type-strain genomes for metagenomic binning, comparative biology and taxonomic classification.</title>
        <authorList>
            <person name="Goeker M."/>
        </authorList>
    </citation>
    <scope>NUCLEOTIDE SEQUENCE [LARGE SCALE GENOMIC DNA]</scope>
    <source>
        <strain evidence="3 4">DSM 17976</strain>
    </source>
</reference>
<organism evidence="3 4">
    <name type="scientific">Runella defluvii</name>
    <dbReference type="NCBI Taxonomy" id="370973"/>
    <lineage>
        <taxon>Bacteria</taxon>
        <taxon>Pseudomonadati</taxon>
        <taxon>Bacteroidota</taxon>
        <taxon>Cytophagia</taxon>
        <taxon>Cytophagales</taxon>
        <taxon>Spirosomataceae</taxon>
        <taxon>Runella</taxon>
    </lineage>
</organism>
<dbReference type="InterPro" id="IPR025665">
    <property type="entry name" value="Beta-barrel_OMP_2"/>
</dbReference>
<name>A0A7W6ET08_9BACT</name>
<evidence type="ECO:0000259" key="2">
    <source>
        <dbReference type="Pfam" id="PF13568"/>
    </source>
</evidence>
<accession>A0A7W6ET08</accession>
<feature type="chain" id="PRO_5031540045" description="Outer membrane protein beta-barrel domain-containing protein" evidence="1">
    <location>
        <begin position="19"/>
        <end position="223"/>
    </location>
</feature>
<keyword evidence="4" id="KW-1185">Reference proteome</keyword>
<sequence>MKRLLAAFCVLTALGANAQRAEWGLKAGLQISQLRGDDFLGRRATSSSATPETITTQGSSKAGYVIGAYVRSTENVFLQAEALLSVKGGELESTGSTNKTSIQYGQLDIPLSLGYKHKRLEFTGGPLISLQLFDDSNLKNFLSQYSSTPLTFSPYRTYAFGYHAGVALNLNKLSIGVRYLASIQGVSDMYIAYAVPGEAQLRDSRFQQRFSGLQLTASYRLTR</sequence>
<dbReference type="RefSeq" id="WP_183978831.1">
    <property type="nucleotide sequence ID" value="NZ_JACIBY010000015.1"/>
</dbReference>
<dbReference type="AlphaFoldDB" id="A0A7W6ET08"/>
<dbReference type="EMBL" id="JACIBY010000015">
    <property type="protein sequence ID" value="MBB3841274.1"/>
    <property type="molecule type" value="Genomic_DNA"/>
</dbReference>
<gene>
    <name evidence="3" type="ORF">FHS57_005296</name>
</gene>
<evidence type="ECO:0000313" key="4">
    <source>
        <dbReference type="Proteomes" id="UP000541352"/>
    </source>
</evidence>
<evidence type="ECO:0000313" key="3">
    <source>
        <dbReference type="EMBL" id="MBB3841274.1"/>
    </source>
</evidence>
<feature type="domain" description="Outer membrane protein beta-barrel" evidence="2">
    <location>
        <begin position="18"/>
        <end position="183"/>
    </location>
</feature>
<evidence type="ECO:0000256" key="1">
    <source>
        <dbReference type="SAM" id="SignalP"/>
    </source>
</evidence>
<dbReference type="Proteomes" id="UP000541352">
    <property type="component" value="Unassembled WGS sequence"/>
</dbReference>
<dbReference type="Pfam" id="PF13568">
    <property type="entry name" value="OMP_b-brl_2"/>
    <property type="match status" value="1"/>
</dbReference>